<sequence length="236" mass="25350">MNFSGLRDVTRRYLLLFFGLALMSLGIALSIHSDLGTTPISSVPATLNLITGWSVGTWLILINLVFVGLQILLLRRRFPPIQLLQVPVVLVFGLFNDAALWLVRDVEPGNYLQQWGLVAAGILVVGVGVAYQVKAKATPLAGEGLILTISNELIRAFGPKKPFLFGNVKVTFDTTLVVIAAVLGLIFLGNLGGVREGTVAAALLVGVVAQATLRLISPKKTPDNAETQVRDEKDPE</sequence>
<dbReference type="PANTHER" id="PTHR40078">
    <property type="entry name" value="INTEGRAL MEMBRANE PROTEIN-RELATED"/>
    <property type="match status" value="1"/>
</dbReference>
<evidence type="ECO:0000313" key="3">
    <source>
        <dbReference type="Proteomes" id="UP000015388"/>
    </source>
</evidence>
<feature type="transmembrane region" description="Helical" evidence="1">
    <location>
        <begin position="12"/>
        <end position="32"/>
    </location>
</feature>
<dbReference type="eggNOG" id="COG2364">
    <property type="taxonomic scope" value="Bacteria"/>
</dbReference>
<feature type="transmembrane region" description="Helical" evidence="1">
    <location>
        <begin position="170"/>
        <end position="191"/>
    </location>
</feature>
<evidence type="ECO:0000256" key="1">
    <source>
        <dbReference type="SAM" id="Phobius"/>
    </source>
</evidence>
<feature type="transmembrane region" description="Helical" evidence="1">
    <location>
        <begin position="197"/>
        <end position="216"/>
    </location>
</feature>
<proteinExistence type="predicted"/>
<dbReference type="RefSeq" id="WP_020933747.1">
    <property type="nucleotide sequence ID" value="NC_021915.1"/>
</dbReference>
<accession>S5SS04</accession>
<reference evidence="2 3" key="1">
    <citation type="submission" date="2012-11" db="EMBL/GenBank/DDBJ databases">
        <title>The complete genome sequence of Corynebacterium maris Coryn-1 (=DSM 45190).</title>
        <authorList>
            <person name="Schaffert L."/>
            <person name="Albersmeier A."/>
            <person name="Kalinowski J."/>
            <person name="Ruckert C."/>
        </authorList>
    </citation>
    <scope>NUCLEOTIDE SEQUENCE [LARGE SCALE GENOMIC DNA]</scope>
    <source>
        <strain evidence="3">Coryn-1</strain>
    </source>
</reference>
<feature type="transmembrane region" description="Helical" evidence="1">
    <location>
        <begin position="115"/>
        <end position="133"/>
    </location>
</feature>
<evidence type="ECO:0000313" key="2">
    <source>
        <dbReference type="EMBL" id="AGS33812.1"/>
    </source>
</evidence>
<organism evidence="2 3">
    <name type="scientific">Corynebacterium maris DSM 45190</name>
    <dbReference type="NCBI Taxonomy" id="1224163"/>
    <lineage>
        <taxon>Bacteria</taxon>
        <taxon>Bacillati</taxon>
        <taxon>Actinomycetota</taxon>
        <taxon>Actinomycetes</taxon>
        <taxon>Mycobacteriales</taxon>
        <taxon>Corynebacteriaceae</taxon>
        <taxon>Corynebacterium</taxon>
    </lineage>
</organism>
<dbReference type="HOGENOM" id="CLU_083843_2_0_11"/>
<dbReference type="PATRIC" id="fig|1224163.3.peg.332"/>
<evidence type="ECO:0008006" key="4">
    <source>
        <dbReference type="Google" id="ProtNLM"/>
    </source>
</evidence>
<dbReference type="Proteomes" id="UP000015388">
    <property type="component" value="Chromosome"/>
</dbReference>
<dbReference type="AlphaFoldDB" id="S5SS04"/>
<dbReference type="STRING" id="1224163.B841_01645"/>
<keyword evidence="3" id="KW-1185">Reference proteome</keyword>
<keyword evidence="1" id="KW-0472">Membrane</keyword>
<dbReference type="PANTHER" id="PTHR40078:SF1">
    <property type="entry name" value="INTEGRAL MEMBRANE PROTEIN"/>
    <property type="match status" value="1"/>
</dbReference>
<dbReference type="KEGG" id="cmd:B841_01645"/>
<gene>
    <name evidence="2" type="ORF">B841_01645</name>
</gene>
<dbReference type="Pfam" id="PF19700">
    <property type="entry name" value="DUF6198"/>
    <property type="match status" value="1"/>
</dbReference>
<dbReference type="OrthoDB" id="87655at2"/>
<keyword evidence="1" id="KW-1133">Transmembrane helix</keyword>
<keyword evidence="1" id="KW-0812">Transmembrane</keyword>
<protein>
    <recommendedName>
        <fullName evidence="4">Integral membrane protein</fullName>
    </recommendedName>
</protein>
<dbReference type="InterPro" id="IPR038750">
    <property type="entry name" value="YczE/YyaS-like"/>
</dbReference>
<dbReference type="EMBL" id="CP003924">
    <property type="protein sequence ID" value="AGS33812.1"/>
    <property type="molecule type" value="Genomic_DNA"/>
</dbReference>
<feature type="transmembrane region" description="Helical" evidence="1">
    <location>
        <begin position="86"/>
        <end position="103"/>
    </location>
</feature>
<name>S5SS04_9CORY</name>
<feature type="transmembrane region" description="Helical" evidence="1">
    <location>
        <begin position="52"/>
        <end position="74"/>
    </location>
</feature>